<keyword evidence="5" id="KW-0862">Zinc</keyword>
<dbReference type="GO" id="GO:0008270">
    <property type="term" value="F:zinc ion binding"/>
    <property type="evidence" value="ECO:0007669"/>
    <property type="project" value="UniProtKB-KW"/>
</dbReference>
<feature type="domain" description="C2H2-type" evidence="8">
    <location>
        <begin position="228"/>
        <end position="252"/>
    </location>
</feature>
<keyword evidence="3" id="KW-0677">Repeat</keyword>
<feature type="domain" description="U1-type" evidence="9">
    <location>
        <begin position="225"/>
        <end position="259"/>
    </location>
</feature>
<comment type="caution">
    <text evidence="10">The sequence shown here is derived from an EMBL/GenBank/DDBJ whole genome shotgun (WGS) entry which is preliminary data.</text>
</comment>
<proteinExistence type="predicted"/>
<dbReference type="SUPFAM" id="SSF57667">
    <property type="entry name" value="beta-beta-alpha zinc fingers"/>
    <property type="match status" value="4"/>
</dbReference>
<feature type="domain" description="C2H2-type" evidence="8">
    <location>
        <begin position="389"/>
        <end position="413"/>
    </location>
</feature>
<dbReference type="SMART" id="SM00451">
    <property type="entry name" value="ZnF_U1"/>
    <property type="match status" value="4"/>
</dbReference>
<comment type="subcellular location">
    <subcellularLocation>
        <location evidence="1">Nucleus</location>
    </subcellularLocation>
</comment>
<dbReference type="Pfam" id="PF12874">
    <property type="entry name" value="zf-met"/>
    <property type="match status" value="4"/>
</dbReference>
<dbReference type="InterPro" id="IPR036236">
    <property type="entry name" value="Znf_C2H2_sf"/>
</dbReference>
<evidence type="ECO:0000256" key="4">
    <source>
        <dbReference type="ARBA" id="ARBA00022771"/>
    </source>
</evidence>
<dbReference type="PANTHER" id="PTHR46144">
    <property type="entry name" value="ZINC FINGER PROTEIN 385B-LIKE"/>
    <property type="match status" value="1"/>
</dbReference>
<evidence type="ECO:0000256" key="1">
    <source>
        <dbReference type="ARBA" id="ARBA00004123"/>
    </source>
</evidence>
<gene>
    <name evidence="10" type="ORF">SLEP1_g43806</name>
</gene>
<keyword evidence="4" id="KW-0863">Zinc-finger</keyword>
<evidence type="ECO:0000259" key="8">
    <source>
        <dbReference type="SMART" id="SM00355"/>
    </source>
</evidence>
<dbReference type="GO" id="GO:0003676">
    <property type="term" value="F:nucleic acid binding"/>
    <property type="evidence" value="ECO:0007669"/>
    <property type="project" value="InterPro"/>
</dbReference>
<name>A0AAV5LE74_9ROSI</name>
<dbReference type="EMBL" id="BPVZ01000111">
    <property type="protein sequence ID" value="GKV35554.1"/>
    <property type="molecule type" value="Genomic_DNA"/>
</dbReference>
<dbReference type="InterPro" id="IPR003604">
    <property type="entry name" value="Matrin/U1-like-C_Znf_C2H2"/>
</dbReference>
<dbReference type="Gene3D" id="3.30.160.60">
    <property type="entry name" value="Classic Zinc Finger"/>
    <property type="match status" value="4"/>
</dbReference>
<accession>A0AAV5LE74</accession>
<feature type="region of interest" description="Disordered" evidence="7">
    <location>
        <begin position="322"/>
        <end position="352"/>
    </location>
</feature>
<feature type="domain" description="U1-type" evidence="9">
    <location>
        <begin position="386"/>
        <end position="420"/>
    </location>
</feature>
<feature type="domain" description="U1-type" evidence="9">
    <location>
        <begin position="288"/>
        <end position="322"/>
    </location>
</feature>
<evidence type="ECO:0000256" key="2">
    <source>
        <dbReference type="ARBA" id="ARBA00022723"/>
    </source>
</evidence>
<dbReference type="InterPro" id="IPR051868">
    <property type="entry name" value="ZN346_ZMAT4"/>
</dbReference>
<dbReference type="AlphaFoldDB" id="A0AAV5LE74"/>
<dbReference type="InterPro" id="IPR013087">
    <property type="entry name" value="Znf_C2H2_type"/>
</dbReference>
<reference evidence="10 11" key="1">
    <citation type="journal article" date="2021" name="Commun. Biol.">
        <title>The genome of Shorea leprosula (Dipterocarpaceae) highlights the ecological relevance of drought in aseasonal tropical rainforests.</title>
        <authorList>
            <person name="Ng K.K.S."/>
            <person name="Kobayashi M.J."/>
            <person name="Fawcett J.A."/>
            <person name="Hatakeyama M."/>
            <person name="Paape T."/>
            <person name="Ng C.H."/>
            <person name="Ang C.C."/>
            <person name="Tnah L.H."/>
            <person name="Lee C.T."/>
            <person name="Nishiyama T."/>
            <person name="Sese J."/>
            <person name="O'Brien M.J."/>
            <person name="Copetti D."/>
            <person name="Mohd Noor M.I."/>
            <person name="Ong R.C."/>
            <person name="Putra M."/>
            <person name="Sireger I.Z."/>
            <person name="Indrioko S."/>
            <person name="Kosugi Y."/>
            <person name="Izuno A."/>
            <person name="Isagi Y."/>
            <person name="Lee S.L."/>
            <person name="Shimizu K.K."/>
        </authorList>
    </citation>
    <scope>NUCLEOTIDE SEQUENCE [LARGE SCALE GENOMIC DNA]</scope>
    <source>
        <strain evidence="10">214</strain>
    </source>
</reference>
<evidence type="ECO:0000259" key="9">
    <source>
        <dbReference type="SMART" id="SM00451"/>
    </source>
</evidence>
<evidence type="ECO:0000313" key="11">
    <source>
        <dbReference type="Proteomes" id="UP001054252"/>
    </source>
</evidence>
<keyword evidence="11" id="KW-1185">Reference proteome</keyword>
<dbReference type="GO" id="GO:0005634">
    <property type="term" value="C:nucleus"/>
    <property type="evidence" value="ECO:0007669"/>
    <property type="project" value="UniProtKB-SubCell"/>
</dbReference>
<feature type="domain" description="U1-type" evidence="9">
    <location>
        <begin position="132"/>
        <end position="166"/>
    </location>
</feature>
<evidence type="ECO:0000256" key="5">
    <source>
        <dbReference type="ARBA" id="ARBA00022833"/>
    </source>
</evidence>
<dbReference type="Proteomes" id="UP001054252">
    <property type="component" value="Unassembled WGS sequence"/>
</dbReference>
<evidence type="ECO:0000256" key="6">
    <source>
        <dbReference type="ARBA" id="ARBA00023242"/>
    </source>
</evidence>
<feature type="domain" description="C2H2-type" evidence="8">
    <location>
        <begin position="135"/>
        <end position="159"/>
    </location>
</feature>
<dbReference type="PANTHER" id="PTHR46144:SF6">
    <property type="entry name" value="C2H2-TYPE DOMAIN-CONTAINING PROTEIN"/>
    <property type="match status" value="1"/>
</dbReference>
<feature type="domain" description="C2H2-type" evidence="8">
    <location>
        <begin position="291"/>
        <end position="315"/>
    </location>
</feature>
<dbReference type="SMART" id="SM00355">
    <property type="entry name" value="ZnF_C2H2"/>
    <property type="match status" value="4"/>
</dbReference>
<protein>
    <submittedName>
        <fullName evidence="10">Uncharacterized protein</fullName>
    </submittedName>
</protein>
<evidence type="ECO:0000256" key="3">
    <source>
        <dbReference type="ARBA" id="ARBA00022737"/>
    </source>
</evidence>
<evidence type="ECO:0000256" key="7">
    <source>
        <dbReference type="SAM" id="MobiDB-lite"/>
    </source>
</evidence>
<keyword evidence="2" id="KW-0479">Metal-binding</keyword>
<keyword evidence="6" id="KW-0539">Nucleus</keyword>
<evidence type="ECO:0000313" key="10">
    <source>
        <dbReference type="EMBL" id="GKV35554.1"/>
    </source>
</evidence>
<sequence length="430" mass="47134">MLPAPMFYQQQASFAYYSQFAYSNHNPNPLFSFPLPIPPAEPPLHPPGTDPSTNLNQYSVTYVYEAQKQVFEDPNAGSQSWVTKQADPIRYDAGWLGSVVPTTSNSFASSNWNCQPSVNDDTGSMLKQKQHVQTMQCEVCNINCDTKDVYDNHIMGKKHQKNLRKQNNPRRTILHKTSKAINKASLSGPVGYIGKQMLFGVSARTASLELEIRRQKLLNSGAAVDSVRICTICNVACNSEEVLDAHLAGKGHAAQAGLIALNGVGPHLGAIRPKGRILHKKKREIKVVQSVWCDVCKIDCNTNDVYSKHLLGKKHQKNLEKLDKSKSVVDKPASNAAPHPIIGPVENPEANEGNVIVPRKSQKRAAQSEDLETKKRRVLEGGAAAAEVRVCTVCNVVCNSQQVFNFHLAGQKHAAKVNKAAATMVPTITT</sequence>
<organism evidence="10 11">
    <name type="scientific">Rubroshorea leprosula</name>
    <dbReference type="NCBI Taxonomy" id="152421"/>
    <lineage>
        <taxon>Eukaryota</taxon>
        <taxon>Viridiplantae</taxon>
        <taxon>Streptophyta</taxon>
        <taxon>Embryophyta</taxon>
        <taxon>Tracheophyta</taxon>
        <taxon>Spermatophyta</taxon>
        <taxon>Magnoliopsida</taxon>
        <taxon>eudicotyledons</taxon>
        <taxon>Gunneridae</taxon>
        <taxon>Pentapetalae</taxon>
        <taxon>rosids</taxon>
        <taxon>malvids</taxon>
        <taxon>Malvales</taxon>
        <taxon>Dipterocarpaceae</taxon>
        <taxon>Rubroshorea</taxon>
    </lineage>
</organism>